<keyword evidence="2 4" id="KW-0238">DNA-binding</keyword>
<keyword evidence="1" id="KW-0805">Transcription regulation</keyword>
<dbReference type="Proteomes" id="UP000605253">
    <property type="component" value="Unassembled WGS sequence"/>
</dbReference>
<keyword evidence="7" id="KW-1185">Reference proteome</keyword>
<dbReference type="InterPro" id="IPR036271">
    <property type="entry name" value="Tet_transcr_reg_TetR-rel_C_sf"/>
</dbReference>
<dbReference type="RefSeq" id="WP_188365383.1">
    <property type="nucleotide sequence ID" value="NZ_BAABJF010000003.1"/>
</dbReference>
<evidence type="ECO:0000256" key="4">
    <source>
        <dbReference type="PROSITE-ProRule" id="PRU00335"/>
    </source>
</evidence>
<dbReference type="InterPro" id="IPR013570">
    <property type="entry name" value="Tscrpt_reg_YsiA_C"/>
</dbReference>
<gene>
    <name evidence="6" type="ORF">GCM10011365_17790</name>
</gene>
<organism evidence="6 7">
    <name type="scientific">Marinicella pacifica</name>
    <dbReference type="NCBI Taxonomy" id="1171543"/>
    <lineage>
        <taxon>Bacteria</taxon>
        <taxon>Pseudomonadati</taxon>
        <taxon>Pseudomonadota</taxon>
        <taxon>Gammaproteobacteria</taxon>
        <taxon>Lysobacterales</taxon>
        <taxon>Marinicellaceae</taxon>
        <taxon>Marinicella</taxon>
    </lineage>
</organism>
<protein>
    <submittedName>
        <fullName evidence="6">TetR family transcriptional regulator</fullName>
    </submittedName>
</protein>
<dbReference type="Pfam" id="PF00440">
    <property type="entry name" value="TetR_N"/>
    <property type="match status" value="1"/>
</dbReference>
<dbReference type="PANTHER" id="PTHR47506:SF6">
    <property type="entry name" value="HTH-TYPE TRANSCRIPTIONAL REPRESSOR NEMR"/>
    <property type="match status" value="1"/>
</dbReference>
<dbReference type="InterPro" id="IPR001647">
    <property type="entry name" value="HTH_TetR"/>
</dbReference>
<dbReference type="PROSITE" id="PS50977">
    <property type="entry name" value="HTH_TETR_2"/>
    <property type="match status" value="1"/>
</dbReference>
<accession>A0A917CT42</accession>
<dbReference type="PANTHER" id="PTHR47506">
    <property type="entry name" value="TRANSCRIPTIONAL REGULATORY PROTEIN"/>
    <property type="match status" value="1"/>
</dbReference>
<dbReference type="GO" id="GO:0003677">
    <property type="term" value="F:DNA binding"/>
    <property type="evidence" value="ECO:0007669"/>
    <property type="project" value="UniProtKB-UniRule"/>
</dbReference>
<evidence type="ECO:0000256" key="3">
    <source>
        <dbReference type="ARBA" id="ARBA00023163"/>
    </source>
</evidence>
<dbReference type="Gene3D" id="1.10.357.10">
    <property type="entry name" value="Tetracycline Repressor, domain 2"/>
    <property type="match status" value="1"/>
</dbReference>
<dbReference type="InterPro" id="IPR009057">
    <property type="entry name" value="Homeodomain-like_sf"/>
</dbReference>
<feature type="domain" description="HTH tetR-type" evidence="5">
    <location>
        <begin position="11"/>
        <end position="71"/>
    </location>
</feature>
<dbReference type="AlphaFoldDB" id="A0A917CT42"/>
<feature type="DNA-binding region" description="H-T-H motif" evidence="4">
    <location>
        <begin position="34"/>
        <end position="53"/>
    </location>
</feature>
<dbReference type="SUPFAM" id="SSF48498">
    <property type="entry name" value="Tetracyclin repressor-like, C-terminal domain"/>
    <property type="match status" value="1"/>
</dbReference>
<evidence type="ECO:0000256" key="1">
    <source>
        <dbReference type="ARBA" id="ARBA00023015"/>
    </source>
</evidence>
<evidence type="ECO:0000259" key="5">
    <source>
        <dbReference type="PROSITE" id="PS50977"/>
    </source>
</evidence>
<name>A0A917CT42_9GAMM</name>
<evidence type="ECO:0000313" key="6">
    <source>
        <dbReference type="EMBL" id="GGF96832.1"/>
    </source>
</evidence>
<evidence type="ECO:0000313" key="7">
    <source>
        <dbReference type="Proteomes" id="UP000605253"/>
    </source>
</evidence>
<evidence type="ECO:0000256" key="2">
    <source>
        <dbReference type="ARBA" id="ARBA00023125"/>
    </source>
</evidence>
<dbReference type="SUPFAM" id="SSF46689">
    <property type="entry name" value="Homeodomain-like"/>
    <property type="match status" value="1"/>
</dbReference>
<dbReference type="Pfam" id="PF08359">
    <property type="entry name" value="TetR_C_4"/>
    <property type="match status" value="1"/>
</dbReference>
<sequence length="199" mass="22289">MTSRTKNKTAEQRRLETVETLIDLAGEQNPNAITTQALADKMGLTQGAIFRHFPTKESIFSGVMGWVAERLMKHIHKAIKSEDSAIDKLQSMFLAHISFVSKHPGIPRILFGELQHDKNSVPKQMVKQLIAQYADLLQDIMRTGKERGELNPNLDIEAATLLFIGSIQGLVMQSMLAADRQDMLAQAEAVFNVYRQSLL</sequence>
<dbReference type="EMBL" id="BMEO01000007">
    <property type="protein sequence ID" value="GGF96832.1"/>
    <property type="molecule type" value="Genomic_DNA"/>
</dbReference>
<reference evidence="6" key="2">
    <citation type="submission" date="2020-09" db="EMBL/GenBank/DDBJ databases">
        <authorList>
            <person name="Sun Q."/>
            <person name="Zhou Y."/>
        </authorList>
    </citation>
    <scope>NUCLEOTIDE SEQUENCE</scope>
    <source>
        <strain evidence="6">CGMCC 1.12181</strain>
    </source>
</reference>
<reference evidence="6" key="1">
    <citation type="journal article" date="2014" name="Int. J. Syst. Evol. Microbiol.">
        <title>Complete genome sequence of Corynebacterium casei LMG S-19264T (=DSM 44701T), isolated from a smear-ripened cheese.</title>
        <authorList>
            <consortium name="US DOE Joint Genome Institute (JGI-PGF)"/>
            <person name="Walter F."/>
            <person name="Albersmeier A."/>
            <person name="Kalinowski J."/>
            <person name="Ruckert C."/>
        </authorList>
    </citation>
    <scope>NUCLEOTIDE SEQUENCE</scope>
    <source>
        <strain evidence="6">CGMCC 1.12181</strain>
    </source>
</reference>
<proteinExistence type="predicted"/>
<keyword evidence="3" id="KW-0804">Transcription</keyword>
<comment type="caution">
    <text evidence="6">The sequence shown here is derived from an EMBL/GenBank/DDBJ whole genome shotgun (WGS) entry which is preliminary data.</text>
</comment>